<keyword evidence="2" id="KW-0812">Transmembrane</keyword>
<feature type="domain" description="Gfo/Idh/MocA-like oxidoreductase N-terminal" evidence="3">
    <location>
        <begin position="48"/>
        <end position="173"/>
    </location>
</feature>
<dbReference type="SUPFAM" id="SSF55347">
    <property type="entry name" value="Glyceraldehyde-3-phosphate dehydrogenase-like, C-terminal domain"/>
    <property type="match status" value="1"/>
</dbReference>
<dbReference type="OrthoDB" id="9795543at2"/>
<dbReference type="Gene3D" id="3.30.360.10">
    <property type="entry name" value="Dihydrodipicolinate Reductase, domain 2"/>
    <property type="match status" value="1"/>
</dbReference>
<evidence type="ECO:0000259" key="3">
    <source>
        <dbReference type="Pfam" id="PF01408"/>
    </source>
</evidence>
<reference evidence="4 5" key="1">
    <citation type="submission" date="2014-08" db="EMBL/GenBank/DDBJ databases">
        <authorList>
            <person name="Wibberg D."/>
        </authorList>
    </citation>
    <scope>NUCLEOTIDE SEQUENCE [LARGE SCALE GENOMIC DNA]</scope>
    <source>
        <strain evidence="5">ING2-E5B</strain>
    </source>
</reference>
<dbReference type="KEGG" id="pbt:ING2E5B_1426"/>
<dbReference type="PANTHER" id="PTHR43818:SF5">
    <property type="entry name" value="OXIDOREDUCTASE FAMILY PROTEIN"/>
    <property type="match status" value="1"/>
</dbReference>
<dbReference type="InterPro" id="IPR006311">
    <property type="entry name" value="TAT_signal"/>
</dbReference>
<evidence type="ECO:0000256" key="1">
    <source>
        <dbReference type="SAM" id="MobiDB-lite"/>
    </source>
</evidence>
<sequence length="478" mass="53525">MKKTDSKSEISRRQFLNYSALGLAGLTILPSWTIGGVKVAPSDRVVLGFIGLGRQALSDFRGFAGAPGVQVAACCDVDSIKIARFQNRVAEWQRSLNVAERCDGYEFYEDLLERKDIDAVAIVTPDHWHALMTIDACNAGKDVYVQKPLAYTITEGFEMVKAVRNNRRVLQVGSQQRSSREFQKAIELVQSGAIGHIEKIYARVGAPPTPLDLPEEPVPANLNWNQWMGPLNDPNIHYHPDLCPPISLDPVQNEKLWGAWRWYRETGNGYTADWGAHMFDIAQAAIGMDGSGPVEYIPQGYNGTKYATMKYANGIVMTEQPYLEDNESAQGIKFWGTNGWIEVARGYLACSDPSKVPSELAGNRPLTPEQMRERMAQAQSAAQQSRQAERNRPSNALSFEISSPHMQNFIDCVRSRKNPIAPVEVGCSTNTLCCLANMALELGRPIKWNPATLSFDDDKEAESHRLYYYKYRRPYSLY</sequence>
<dbReference type="PROSITE" id="PS51318">
    <property type="entry name" value="TAT"/>
    <property type="match status" value="1"/>
</dbReference>
<dbReference type="PANTHER" id="PTHR43818">
    <property type="entry name" value="BCDNA.GH03377"/>
    <property type="match status" value="1"/>
</dbReference>
<dbReference type="SUPFAM" id="SSF51735">
    <property type="entry name" value="NAD(P)-binding Rossmann-fold domains"/>
    <property type="match status" value="1"/>
</dbReference>
<keyword evidence="2" id="KW-0472">Membrane</keyword>
<accession>A0A098BZT1</accession>
<protein>
    <submittedName>
        <fullName evidence="4">Oxidoreductase</fullName>
    </submittedName>
</protein>
<dbReference type="InterPro" id="IPR000683">
    <property type="entry name" value="Gfo/Idh/MocA-like_OxRdtase_N"/>
</dbReference>
<feature type="region of interest" description="Disordered" evidence="1">
    <location>
        <begin position="371"/>
        <end position="393"/>
    </location>
</feature>
<dbReference type="PATRIC" id="fig|1562970.3.peg.1412"/>
<dbReference type="Proteomes" id="UP000032417">
    <property type="component" value="Chromosome 1"/>
</dbReference>
<keyword evidence="5" id="KW-1185">Reference proteome</keyword>
<evidence type="ECO:0000256" key="2">
    <source>
        <dbReference type="SAM" id="Phobius"/>
    </source>
</evidence>
<feature type="transmembrane region" description="Helical" evidence="2">
    <location>
        <begin position="15"/>
        <end position="34"/>
    </location>
</feature>
<evidence type="ECO:0000313" key="4">
    <source>
        <dbReference type="EMBL" id="CEA16174.1"/>
    </source>
</evidence>
<evidence type="ECO:0000313" key="5">
    <source>
        <dbReference type="Proteomes" id="UP000032417"/>
    </source>
</evidence>
<dbReference type="STRING" id="1562970.ING2E5B_1426"/>
<name>A0A098BZT1_9BACT</name>
<dbReference type="HOGENOM" id="CLU_023194_24_0_10"/>
<dbReference type="Pfam" id="PF01408">
    <property type="entry name" value="GFO_IDH_MocA"/>
    <property type="match status" value="1"/>
</dbReference>
<gene>
    <name evidence="4" type="ORF">ING2E5B_1426</name>
</gene>
<dbReference type="EMBL" id="LN515532">
    <property type="protein sequence ID" value="CEA16174.1"/>
    <property type="molecule type" value="Genomic_DNA"/>
</dbReference>
<feature type="compositionally biased region" description="Low complexity" evidence="1">
    <location>
        <begin position="376"/>
        <end position="386"/>
    </location>
</feature>
<dbReference type="InterPro" id="IPR050463">
    <property type="entry name" value="Gfo/Idh/MocA_oxidrdct_glycsds"/>
</dbReference>
<organism evidence="4 5">
    <name type="scientific">Fermentimonas caenicola</name>
    <dbReference type="NCBI Taxonomy" id="1562970"/>
    <lineage>
        <taxon>Bacteria</taxon>
        <taxon>Pseudomonadati</taxon>
        <taxon>Bacteroidota</taxon>
        <taxon>Bacteroidia</taxon>
        <taxon>Bacteroidales</taxon>
        <taxon>Dysgonomonadaceae</taxon>
        <taxon>Fermentimonas</taxon>
    </lineage>
</organism>
<dbReference type="AlphaFoldDB" id="A0A098BZT1"/>
<dbReference type="GO" id="GO:0000166">
    <property type="term" value="F:nucleotide binding"/>
    <property type="evidence" value="ECO:0007669"/>
    <property type="project" value="InterPro"/>
</dbReference>
<dbReference type="Gene3D" id="3.40.50.720">
    <property type="entry name" value="NAD(P)-binding Rossmann-like Domain"/>
    <property type="match status" value="1"/>
</dbReference>
<proteinExistence type="predicted"/>
<keyword evidence="2" id="KW-1133">Transmembrane helix</keyword>
<dbReference type="InterPro" id="IPR036291">
    <property type="entry name" value="NAD(P)-bd_dom_sf"/>
</dbReference>